<keyword evidence="1" id="KW-0472">Membrane</keyword>
<keyword evidence="1" id="KW-1133">Transmembrane helix</keyword>
<dbReference type="EMBL" id="JAAMOZ010000001">
    <property type="protein sequence ID" value="NIH55612.1"/>
    <property type="molecule type" value="Genomic_DNA"/>
</dbReference>
<evidence type="ECO:0000313" key="2">
    <source>
        <dbReference type="EMBL" id="NIH55612.1"/>
    </source>
</evidence>
<feature type="transmembrane region" description="Helical" evidence="1">
    <location>
        <begin position="6"/>
        <end position="28"/>
    </location>
</feature>
<evidence type="ECO:0000256" key="1">
    <source>
        <dbReference type="SAM" id="Phobius"/>
    </source>
</evidence>
<evidence type="ECO:0000313" key="3">
    <source>
        <dbReference type="Proteomes" id="UP000749311"/>
    </source>
</evidence>
<sequence>MAQFSVIVLVVAALVVALAGMVVLVGLLRNAARPTSHSEPRRG</sequence>
<evidence type="ECO:0008006" key="4">
    <source>
        <dbReference type="Google" id="ProtNLM"/>
    </source>
</evidence>
<proteinExistence type="predicted"/>
<reference evidence="2 3" key="1">
    <citation type="submission" date="2020-02" db="EMBL/GenBank/DDBJ databases">
        <title>Sequencing the genomes of 1000 actinobacteria strains.</title>
        <authorList>
            <person name="Klenk H.-P."/>
        </authorList>
    </citation>
    <scope>NUCLEOTIDE SEQUENCE [LARGE SCALE GENOMIC DNA]</scope>
    <source>
        <strain evidence="2 3">DSM 19609</strain>
    </source>
</reference>
<protein>
    <recommendedName>
        <fullName evidence="4">NADH dehydrogenase subunit 3</fullName>
    </recommendedName>
</protein>
<dbReference type="Proteomes" id="UP000749311">
    <property type="component" value="Unassembled WGS sequence"/>
</dbReference>
<keyword evidence="3" id="KW-1185">Reference proteome</keyword>
<comment type="caution">
    <text evidence="2">The sequence shown here is derived from an EMBL/GenBank/DDBJ whole genome shotgun (WGS) entry which is preliminary data.</text>
</comment>
<gene>
    <name evidence="2" type="ORF">FB473_000257</name>
</gene>
<dbReference type="RefSeq" id="WP_279588558.1">
    <property type="nucleotide sequence ID" value="NZ_BAAAOO010000012.1"/>
</dbReference>
<name>A0ABX0SFZ9_9ACTN</name>
<accession>A0ABX0SFZ9</accession>
<keyword evidence="1" id="KW-0812">Transmembrane</keyword>
<organism evidence="2 3">
    <name type="scientific">Brooklawnia cerclae</name>
    <dbReference type="NCBI Taxonomy" id="349934"/>
    <lineage>
        <taxon>Bacteria</taxon>
        <taxon>Bacillati</taxon>
        <taxon>Actinomycetota</taxon>
        <taxon>Actinomycetes</taxon>
        <taxon>Propionibacteriales</taxon>
        <taxon>Propionibacteriaceae</taxon>
        <taxon>Brooklawnia</taxon>
    </lineage>
</organism>